<dbReference type="Pfam" id="PF00096">
    <property type="entry name" value="zf-C2H2"/>
    <property type="match status" value="3"/>
</dbReference>
<dbReference type="GO" id="GO:0000981">
    <property type="term" value="F:DNA-binding transcription factor activity, RNA polymerase II-specific"/>
    <property type="evidence" value="ECO:0007669"/>
    <property type="project" value="TreeGrafter"/>
</dbReference>
<dbReference type="PROSITE" id="PS50157">
    <property type="entry name" value="ZINC_FINGER_C2H2_2"/>
    <property type="match status" value="7"/>
</dbReference>
<dbReference type="GO" id="GO:0003677">
    <property type="term" value="F:DNA binding"/>
    <property type="evidence" value="ECO:0007669"/>
    <property type="project" value="UniProtKB-KW"/>
</dbReference>
<dbReference type="EMBL" id="GANO01004140">
    <property type="protein sequence ID" value="JAB55731.1"/>
    <property type="molecule type" value="mRNA"/>
</dbReference>
<feature type="domain" description="C2H2-type" evidence="10">
    <location>
        <begin position="399"/>
        <end position="426"/>
    </location>
</feature>
<protein>
    <submittedName>
        <fullName evidence="12">Putative nucleic acid binding protein</fullName>
    </submittedName>
</protein>
<dbReference type="PROSITE" id="PS00028">
    <property type="entry name" value="ZINC_FINGER_C2H2_1"/>
    <property type="match status" value="7"/>
</dbReference>
<dbReference type="SMART" id="SM00355">
    <property type="entry name" value="ZnF_C2H2"/>
    <property type="match status" value="10"/>
</dbReference>
<comment type="subcellular location">
    <subcellularLocation>
        <location evidence="1">Nucleus</location>
    </subcellularLocation>
</comment>
<dbReference type="GO" id="GO:0005634">
    <property type="term" value="C:nucleus"/>
    <property type="evidence" value="ECO:0007669"/>
    <property type="project" value="UniProtKB-SubCell"/>
</dbReference>
<evidence type="ECO:0000259" key="11">
    <source>
        <dbReference type="PROSITE" id="PS51915"/>
    </source>
</evidence>
<dbReference type="PANTHER" id="PTHR24394">
    <property type="entry name" value="ZINC FINGER PROTEIN"/>
    <property type="match status" value="1"/>
</dbReference>
<dbReference type="GO" id="GO:0000122">
    <property type="term" value="P:negative regulation of transcription by RNA polymerase II"/>
    <property type="evidence" value="ECO:0007669"/>
    <property type="project" value="UniProtKB-ARBA"/>
</dbReference>
<keyword evidence="4 8" id="KW-0863">Zinc-finger</keyword>
<dbReference type="PROSITE" id="PS51915">
    <property type="entry name" value="ZAD"/>
    <property type="match status" value="1"/>
</dbReference>
<feature type="domain" description="C2H2-type" evidence="10">
    <location>
        <begin position="455"/>
        <end position="482"/>
    </location>
</feature>
<evidence type="ECO:0000259" key="10">
    <source>
        <dbReference type="PROSITE" id="PS50157"/>
    </source>
</evidence>
<dbReference type="SMART" id="SM00868">
    <property type="entry name" value="zf-AD"/>
    <property type="match status" value="1"/>
</dbReference>
<evidence type="ECO:0000256" key="1">
    <source>
        <dbReference type="ARBA" id="ARBA00004123"/>
    </source>
</evidence>
<feature type="domain" description="ZAD" evidence="11">
    <location>
        <begin position="1"/>
        <end position="79"/>
    </location>
</feature>
<dbReference type="FunFam" id="3.30.160.60:FF:000100">
    <property type="entry name" value="Zinc finger 45-like"/>
    <property type="match status" value="1"/>
</dbReference>
<dbReference type="GO" id="GO:0008270">
    <property type="term" value="F:zinc ion binding"/>
    <property type="evidence" value="ECO:0007669"/>
    <property type="project" value="UniProtKB-UniRule"/>
</dbReference>
<dbReference type="SUPFAM" id="SSF57716">
    <property type="entry name" value="Glucocorticoid receptor-like (DNA-binding domain)"/>
    <property type="match status" value="1"/>
</dbReference>
<dbReference type="Pfam" id="PF07776">
    <property type="entry name" value="zf-AD"/>
    <property type="match status" value="1"/>
</dbReference>
<proteinExistence type="evidence at transcript level"/>
<dbReference type="FunFam" id="3.30.160.60:FF:000446">
    <property type="entry name" value="Zinc finger protein"/>
    <property type="match status" value="1"/>
</dbReference>
<evidence type="ECO:0000256" key="9">
    <source>
        <dbReference type="PROSITE-ProRule" id="PRU01263"/>
    </source>
</evidence>
<feature type="binding site" evidence="9">
    <location>
        <position position="3"/>
    </location>
    <ligand>
        <name>Zn(2+)</name>
        <dbReference type="ChEBI" id="CHEBI:29105"/>
    </ligand>
</feature>
<feature type="binding site" evidence="9">
    <location>
        <position position="6"/>
    </location>
    <ligand>
        <name>Zn(2+)</name>
        <dbReference type="ChEBI" id="CHEBI:29105"/>
    </ligand>
</feature>
<feature type="domain" description="C2H2-type" evidence="10">
    <location>
        <begin position="427"/>
        <end position="454"/>
    </location>
</feature>
<reference evidence="12" key="1">
    <citation type="journal article" date="2014" name="Insect Biochem. Mol. Biol.">
        <title>An insight into the sialome of the frog biting fly, Corethrella appendiculata.</title>
        <authorList>
            <person name="Ribeiro J.M.C."/>
            <person name="Chagas A.C."/>
            <person name="Pham V.M."/>
            <person name="Lounibos L.P."/>
            <person name="Calvo E."/>
        </authorList>
    </citation>
    <scope>NUCLEOTIDE SEQUENCE</scope>
    <source>
        <tissue evidence="12">Salivary glands</tissue>
    </source>
</reference>
<keyword evidence="7" id="KW-0539">Nucleus</keyword>
<evidence type="ECO:0000256" key="3">
    <source>
        <dbReference type="ARBA" id="ARBA00022737"/>
    </source>
</evidence>
<organism evidence="12">
    <name type="scientific">Corethrella appendiculata</name>
    <dbReference type="NCBI Taxonomy" id="1370023"/>
    <lineage>
        <taxon>Eukaryota</taxon>
        <taxon>Metazoa</taxon>
        <taxon>Ecdysozoa</taxon>
        <taxon>Arthropoda</taxon>
        <taxon>Hexapoda</taxon>
        <taxon>Insecta</taxon>
        <taxon>Pterygota</taxon>
        <taxon>Neoptera</taxon>
        <taxon>Endopterygota</taxon>
        <taxon>Diptera</taxon>
        <taxon>Nematocera</taxon>
        <taxon>Culicoidea</taxon>
        <taxon>Chaoboridae</taxon>
        <taxon>Corethrella</taxon>
    </lineage>
</organism>
<evidence type="ECO:0000256" key="2">
    <source>
        <dbReference type="ARBA" id="ARBA00022723"/>
    </source>
</evidence>
<keyword evidence="5 9" id="KW-0862">Zinc</keyword>
<keyword evidence="3" id="KW-0677">Repeat</keyword>
<evidence type="ECO:0000256" key="7">
    <source>
        <dbReference type="ARBA" id="ARBA00023242"/>
    </source>
</evidence>
<keyword evidence="2 9" id="KW-0479">Metal-binding</keyword>
<feature type="binding site" evidence="9">
    <location>
        <position position="52"/>
    </location>
    <ligand>
        <name>Zn(2+)</name>
        <dbReference type="ChEBI" id="CHEBI:29105"/>
    </ligand>
</feature>
<dbReference type="InterPro" id="IPR012934">
    <property type="entry name" value="Znf_AD"/>
</dbReference>
<feature type="domain" description="C2H2-type" evidence="10">
    <location>
        <begin position="313"/>
        <end position="340"/>
    </location>
</feature>
<feature type="domain" description="C2H2-type" evidence="10">
    <location>
        <begin position="285"/>
        <end position="314"/>
    </location>
</feature>
<keyword evidence="6" id="KW-0238">DNA-binding</keyword>
<evidence type="ECO:0000256" key="4">
    <source>
        <dbReference type="ARBA" id="ARBA00022771"/>
    </source>
</evidence>
<dbReference type="PANTHER" id="PTHR24394:SF29">
    <property type="entry name" value="MYONEURIN"/>
    <property type="match status" value="1"/>
</dbReference>
<dbReference type="FunFam" id="3.30.160.60:FF:001465">
    <property type="entry name" value="Zinc finger protein 560"/>
    <property type="match status" value="1"/>
</dbReference>
<feature type="domain" description="C2H2-type" evidence="10">
    <location>
        <begin position="249"/>
        <end position="273"/>
    </location>
</feature>
<feature type="binding site" evidence="9">
    <location>
        <position position="55"/>
    </location>
    <ligand>
        <name>Zn(2+)</name>
        <dbReference type="ChEBI" id="CHEBI:29105"/>
    </ligand>
</feature>
<dbReference type="SUPFAM" id="SSF57667">
    <property type="entry name" value="beta-beta-alpha zinc fingers"/>
    <property type="match status" value="3"/>
</dbReference>
<feature type="non-terminal residue" evidence="12">
    <location>
        <position position="1"/>
    </location>
</feature>
<evidence type="ECO:0000256" key="6">
    <source>
        <dbReference type="ARBA" id="ARBA00023125"/>
    </source>
</evidence>
<accession>U5EQR3</accession>
<evidence type="ECO:0000313" key="12">
    <source>
        <dbReference type="EMBL" id="JAB55731.1"/>
    </source>
</evidence>
<name>U5EQR3_9DIPT</name>
<sequence length="488" mass="57286">NICRVCTKNTDLLNESVSIFSTLDNEIQICDMIKEIANIEIIFDDNLPKICCTKCVDNVRISYDTRILCQRSNAHLYELFGAVKVENAENDEDYFENEIETPIFLGKQETIIDENQTLVFDDFLETNNNNDDNIDEDNEQDEDSFRCCTCSKKKFKTIEQFRNHCETIHLPKRAEQQQESKSFECNFCYKRLSTRKSLLRHKSAIPDKFLQLLDPDCKKFKPGSSRSNKKIYVKKDPRKNKFKPVRNINNCCCACGKLFPTRELLMEHTKEIHLPGYSKNEEKAYPCEFCFKRFGTRKVLRNHLLRLEHDRNHQCNSCGKLYVSRAGLVEHERSHDQNKMPLQCPFCPRQLQARRTWRDHVRSHKVAPDAFKCEVCGKGYRDTTKLKSHMIVHSEERPFKCELCPKAYSRKKSLSMHMTIHSGEKKLQCDYCDARFYCPSEKKRHEISHTGKFPYVCSICGRGYPRKDYLKRHMEQHATGQAKMSSTR</sequence>
<dbReference type="InterPro" id="IPR036236">
    <property type="entry name" value="Znf_C2H2_sf"/>
</dbReference>
<evidence type="ECO:0000256" key="5">
    <source>
        <dbReference type="ARBA" id="ARBA00022833"/>
    </source>
</evidence>
<dbReference type="AlphaFoldDB" id="U5EQR3"/>
<evidence type="ECO:0000256" key="8">
    <source>
        <dbReference type="PROSITE-ProRule" id="PRU00042"/>
    </source>
</evidence>
<feature type="domain" description="C2H2-type" evidence="10">
    <location>
        <begin position="371"/>
        <end position="398"/>
    </location>
</feature>
<dbReference type="Gene3D" id="3.40.1800.20">
    <property type="match status" value="1"/>
</dbReference>
<dbReference type="InterPro" id="IPR013087">
    <property type="entry name" value="Znf_C2H2_type"/>
</dbReference>
<dbReference type="Gene3D" id="3.30.160.60">
    <property type="entry name" value="Classic Zinc Finger"/>
    <property type="match status" value="7"/>
</dbReference>